<proteinExistence type="predicted"/>
<accession>A0A2N1MEY6</accession>
<organism evidence="1 2">
    <name type="scientific">Rhizophagus irregularis</name>
    <dbReference type="NCBI Taxonomy" id="588596"/>
    <lineage>
        <taxon>Eukaryota</taxon>
        <taxon>Fungi</taxon>
        <taxon>Fungi incertae sedis</taxon>
        <taxon>Mucoromycota</taxon>
        <taxon>Glomeromycotina</taxon>
        <taxon>Glomeromycetes</taxon>
        <taxon>Glomerales</taxon>
        <taxon>Glomeraceae</taxon>
        <taxon>Rhizophagus</taxon>
    </lineage>
</organism>
<dbReference type="VEuPathDB" id="FungiDB:RhiirFUN_017353"/>
<name>A0A2N1MEY6_9GLOM</name>
<protein>
    <submittedName>
        <fullName evidence="1">Uncharacterized protein</fullName>
    </submittedName>
</protein>
<dbReference type="VEuPathDB" id="FungiDB:RhiirFUN_002266"/>
<dbReference type="VEuPathDB" id="FungiDB:RhiirA1_478907"/>
<evidence type="ECO:0000313" key="1">
    <source>
        <dbReference type="EMBL" id="PKK60194.1"/>
    </source>
</evidence>
<dbReference type="VEuPathDB" id="FungiDB:RhiirA1_468710"/>
<dbReference type="EMBL" id="LLXL01002688">
    <property type="protein sequence ID" value="PKK60194.1"/>
    <property type="molecule type" value="Genomic_DNA"/>
</dbReference>
<dbReference type="VEuPathDB" id="FungiDB:FUN_013714"/>
<sequence>MYPTFSTSAVLQPKHAPYHSQPIDFNKELDSITSTQQIIHGQLDFILTKLDGLSPSQATITVPDNPMYVIKKKFFSDRLIGLTMQLPGKRNILLIGGYIPPANSSNHTIIADCHSTVILWICSARLSNHYVLLGGDLNADYDHFMTQISANHPGSSPMNPLFKMFHEQQFDDLSHFDFLTLRDQHAPSYLKQRQQLFPNQSGLLNGLSHPSQLLTIFDSSNLSYHEFLIQFQKSLQKLKQFLSASNALEFDKFKTASIKSDISEKNINFYENKVLVVDTPDCPKLLVAPDEIKDAAISHFQNIVSPSVSPFGSLFSLPPQWQKRYSLLEQFYESLYDSVMSHIYVSELREVISASPVHKAPGPSSIPLFTNRKNRIFTPYGPTLPYNVLIGIDQGEVISLLLWTIYFNPLLTELSDSAISPYLWSSNISQDILAFNNSERMDLAIPITQLTYMDDFTLVSASLDSLQHLLSIVRDFYFINNITANFSKYELVCSLSNPSPIMFLLLSEFPTLVANMDFQLTPLKLFSLFRFLGVWFNLQGSSSFVISQIKDIYRTFVQTVRFKKLAPSQLAYLHSAIILPKIHFFQIQFFLMEFPIPLSFQIHII</sequence>
<reference evidence="1 2" key="2">
    <citation type="submission" date="2017-10" db="EMBL/GenBank/DDBJ databases">
        <title>Extensive intraspecific genome diversity in a model arbuscular mycorrhizal fungus.</title>
        <authorList>
            <person name="Chen E.C.H."/>
            <person name="Morin E."/>
            <person name="Baudet D."/>
            <person name="Noel J."/>
            <person name="Ndikumana S."/>
            <person name="Charron P."/>
            <person name="St-Onge C."/>
            <person name="Giorgi J."/>
            <person name="Grigoriev I.V."/>
            <person name="Roux C."/>
            <person name="Martin F.M."/>
            <person name="Corradi N."/>
        </authorList>
    </citation>
    <scope>NUCLEOTIDE SEQUENCE [LARGE SCALE GENOMIC DNA]</scope>
    <source>
        <strain evidence="1 2">C2</strain>
    </source>
</reference>
<reference evidence="1 2" key="1">
    <citation type="submission" date="2016-04" db="EMBL/GenBank/DDBJ databases">
        <title>Genome analyses suggest a sexual origin of heterokaryosis in a supposedly ancient asexual fungus.</title>
        <authorList>
            <person name="Ropars J."/>
            <person name="Sedzielewska K."/>
            <person name="Noel J."/>
            <person name="Charron P."/>
            <person name="Farinelli L."/>
            <person name="Marton T."/>
            <person name="Kruger M."/>
            <person name="Pelin A."/>
            <person name="Brachmann A."/>
            <person name="Corradi N."/>
        </authorList>
    </citation>
    <scope>NUCLEOTIDE SEQUENCE [LARGE SCALE GENOMIC DNA]</scope>
    <source>
        <strain evidence="1 2">C2</strain>
    </source>
</reference>
<evidence type="ECO:0000313" key="2">
    <source>
        <dbReference type="Proteomes" id="UP000233469"/>
    </source>
</evidence>
<dbReference type="VEuPathDB" id="FungiDB:FUN_024250"/>
<dbReference type="AlphaFoldDB" id="A0A2N1MEY6"/>
<comment type="caution">
    <text evidence="1">The sequence shown here is derived from an EMBL/GenBank/DDBJ whole genome shotgun (WGS) entry which is preliminary data.</text>
</comment>
<dbReference type="Proteomes" id="UP000233469">
    <property type="component" value="Unassembled WGS sequence"/>
</dbReference>
<gene>
    <name evidence="1" type="ORF">RhiirC2_793691</name>
</gene>